<dbReference type="InterPro" id="IPR036271">
    <property type="entry name" value="Tet_transcr_reg_TetR-rel_C_sf"/>
</dbReference>
<evidence type="ECO:0000259" key="5">
    <source>
        <dbReference type="PROSITE" id="PS50977"/>
    </source>
</evidence>
<evidence type="ECO:0000256" key="1">
    <source>
        <dbReference type="ARBA" id="ARBA00023015"/>
    </source>
</evidence>
<evidence type="ECO:0000256" key="4">
    <source>
        <dbReference type="PROSITE-ProRule" id="PRU00335"/>
    </source>
</evidence>
<name>A0A9D2LFW9_9MICO</name>
<gene>
    <name evidence="6" type="ORF">H9786_13845</name>
</gene>
<dbReference type="EMBL" id="DWZH01000107">
    <property type="protein sequence ID" value="HJB11581.1"/>
    <property type="molecule type" value="Genomic_DNA"/>
</dbReference>
<dbReference type="Gene3D" id="1.10.357.10">
    <property type="entry name" value="Tetracycline Repressor, domain 2"/>
    <property type="match status" value="1"/>
</dbReference>
<feature type="domain" description="HTH tetR-type" evidence="5">
    <location>
        <begin position="15"/>
        <end position="75"/>
    </location>
</feature>
<evidence type="ECO:0000256" key="2">
    <source>
        <dbReference type="ARBA" id="ARBA00023125"/>
    </source>
</evidence>
<sequence length="219" mass="23367">MSYWTDRRPVHRSRAVDVPTLARAAVRLLDEGGMSALTMRAVASEIGVAAASLYSRVRSVEDILDLALDTALGDDPGLQRALSTSSGADGSGLEELLIHYFHHLRGTPWAAQVITRRAPRGPNYLRLSERLCVLLEEQGAADPLGAAYALSNFVIGSAATSSIDEDELSAPVDPQFAPRYAQLHAGHVARSEEIVVLGISALRSALTDRARTADGHSAS</sequence>
<protein>
    <submittedName>
        <fullName evidence="6">TetR/AcrR family transcriptional regulator helix-turn-helix transcriptional regulator</fullName>
    </submittedName>
</protein>
<feature type="DNA-binding region" description="H-T-H motif" evidence="4">
    <location>
        <begin position="38"/>
        <end position="57"/>
    </location>
</feature>
<keyword evidence="3" id="KW-0804">Transcription</keyword>
<organism evidence="6 7">
    <name type="scientific">Candidatus Brachybacterium merdavium</name>
    <dbReference type="NCBI Taxonomy" id="2838513"/>
    <lineage>
        <taxon>Bacteria</taxon>
        <taxon>Bacillati</taxon>
        <taxon>Actinomycetota</taxon>
        <taxon>Actinomycetes</taxon>
        <taxon>Micrococcales</taxon>
        <taxon>Dermabacteraceae</taxon>
        <taxon>Brachybacterium</taxon>
    </lineage>
</organism>
<proteinExistence type="predicted"/>
<dbReference type="InterPro" id="IPR001647">
    <property type="entry name" value="HTH_TetR"/>
</dbReference>
<dbReference type="PROSITE" id="PS50977">
    <property type="entry name" value="HTH_TETR_2"/>
    <property type="match status" value="1"/>
</dbReference>
<dbReference type="AlphaFoldDB" id="A0A9D2LFW9"/>
<keyword evidence="1" id="KW-0805">Transcription regulation</keyword>
<evidence type="ECO:0000256" key="3">
    <source>
        <dbReference type="ARBA" id="ARBA00023163"/>
    </source>
</evidence>
<dbReference type="SUPFAM" id="SSF48498">
    <property type="entry name" value="Tetracyclin repressor-like, C-terminal domain"/>
    <property type="match status" value="1"/>
</dbReference>
<accession>A0A9D2LFW9</accession>
<dbReference type="Pfam" id="PF02909">
    <property type="entry name" value="TetR_C_1"/>
    <property type="match status" value="1"/>
</dbReference>
<dbReference type="InterPro" id="IPR009057">
    <property type="entry name" value="Homeodomain-like_sf"/>
</dbReference>
<reference evidence="6" key="2">
    <citation type="submission" date="2021-04" db="EMBL/GenBank/DDBJ databases">
        <authorList>
            <person name="Gilroy R."/>
        </authorList>
    </citation>
    <scope>NUCLEOTIDE SEQUENCE</scope>
    <source>
        <strain evidence="6">ChiHjej13B12-24818</strain>
    </source>
</reference>
<dbReference type="InterPro" id="IPR004111">
    <property type="entry name" value="Repressor_TetR_C"/>
</dbReference>
<keyword evidence="2 4" id="KW-0238">DNA-binding</keyword>
<dbReference type="Proteomes" id="UP000823823">
    <property type="component" value="Unassembled WGS sequence"/>
</dbReference>
<dbReference type="GO" id="GO:0003677">
    <property type="term" value="F:DNA binding"/>
    <property type="evidence" value="ECO:0007669"/>
    <property type="project" value="UniProtKB-UniRule"/>
</dbReference>
<evidence type="ECO:0000313" key="7">
    <source>
        <dbReference type="Proteomes" id="UP000823823"/>
    </source>
</evidence>
<dbReference type="Pfam" id="PF00440">
    <property type="entry name" value="TetR_N"/>
    <property type="match status" value="1"/>
</dbReference>
<comment type="caution">
    <text evidence="6">The sequence shown here is derived from an EMBL/GenBank/DDBJ whole genome shotgun (WGS) entry which is preliminary data.</text>
</comment>
<evidence type="ECO:0000313" key="6">
    <source>
        <dbReference type="EMBL" id="HJB11581.1"/>
    </source>
</evidence>
<reference evidence="6" key="1">
    <citation type="journal article" date="2021" name="PeerJ">
        <title>Extensive microbial diversity within the chicken gut microbiome revealed by metagenomics and culture.</title>
        <authorList>
            <person name="Gilroy R."/>
            <person name="Ravi A."/>
            <person name="Getino M."/>
            <person name="Pursley I."/>
            <person name="Horton D.L."/>
            <person name="Alikhan N.F."/>
            <person name="Baker D."/>
            <person name="Gharbi K."/>
            <person name="Hall N."/>
            <person name="Watson M."/>
            <person name="Adriaenssens E.M."/>
            <person name="Foster-Nyarko E."/>
            <person name="Jarju S."/>
            <person name="Secka A."/>
            <person name="Antonio M."/>
            <person name="Oren A."/>
            <person name="Chaudhuri R.R."/>
            <person name="La Ragione R."/>
            <person name="Hildebrand F."/>
            <person name="Pallen M.J."/>
        </authorList>
    </citation>
    <scope>NUCLEOTIDE SEQUENCE</scope>
    <source>
        <strain evidence="6">ChiHjej13B12-24818</strain>
    </source>
</reference>
<dbReference type="SUPFAM" id="SSF46689">
    <property type="entry name" value="Homeodomain-like"/>
    <property type="match status" value="1"/>
</dbReference>
<dbReference type="GO" id="GO:0045892">
    <property type="term" value="P:negative regulation of DNA-templated transcription"/>
    <property type="evidence" value="ECO:0007669"/>
    <property type="project" value="InterPro"/>
</dbReference>